<dbReference type="EMBL" id="MU150242">
    <property type="protein sequence ID" value="KAF9466435.1"/>
    <property type="molecule type" value="Genomic_DNA"/>
</dbReference>
<accession>A0A9P6CLL6</accession>
<proteinExistence type="predicted"/>
<dbReference type="Proteomes" id="UP000807353">
    <property type="component" value="Unassembled WGS sequence"/>
</dbReference>
<evidence type="ECO:0000313" key="1">
    <source>
        <dbReference type="EMBL" id="KAF9466435.1"/>
    </source>
</evidence>
<evidence type="ECO:0000313" key="2">
    <source>
        <dbReference type="Proteomes" id="UP000807353"/>
    </source>
</evidence>
<comment type="caution">
    <text evidence="1">The sequence shown here is derived from an EMBL/GenBank/DDBJ whole genome shotgun (WGS) entry which is preliminary data.</text>
</comment>
<reference evidence="1" key="1">
    <citation type="submission" date="2020-11" db="EMBL/GenBank/DDBJ databases">
        <authorList>
            <consortium name="DOE Joint Genome Institute"/>
            <person name="Ahrendt S."/>
            <person name="Riley R."/>
            <person name="Andreopoulos W."/>
            <person name="Labutti K."/>
            <person name="Pangilinan J."/>
            <person name="Ruiz-Duenas F.J."/>
            <person name="Barrasa J.M."/>
            <person name="Sanchez-Garcia M."/>
            <person name="Camarero S."/>
            <person name="Miyauchi S."/>
            <person name="Serrano A."/>
            <person name="Linde D."/>
            <person name="Babiker R."/>
            <person name="Drula E."/>
            <person name="Ayuso-Fernandez I."/>
            <person name="Pacheco R."/>
            <person name="Padilla G."/>
            <person name="Ferreira P."/>
            <person name="Barriuso J."/>
            <person name="Kellner H."/>
            <person name="Castanera R."/>
            <person name="Alfaro M."/>
            <person name="Ramirez L."/>
            <person name="Pisabarro A.G."/>
            <person name="Kuo A."/>
            <person name="Tritt A."/>
            <person name="Lipzen A."/>
            <person name="He G."/>
            <person name="Yan M."/>
            <person name="Ng V."/>
            <person name="Cullen D."/>
            <person name="Martin F."/>
            <person name="Rosso M.-N."/>
            <person name="Henrissat B."/>
            <person name="Hibbett D."/>
            <person name="Martinez A.T."/>
            <person name="Grigoriev I.V."/>
        </authorList>
    </citation>
    <scope>NUCLEOTIDE SEQUENCE</scope>
    <source>
        <strain evidence="1">CBS 247.69</strain>
    </source>
</reference>
<sequence>MDSSREDLPRVSVGTVQDWQRLESNYKRATLSHLDQQILAKSLTTERDALLKHINQFIDQTLKAARPNLRINGQNYESLDHGGLNVESFDEVLDRRIWSLADTRLQWQKRIADTRRKVPTEIENTFTDLLKQQQVADAEMQAKSIAELIEDKNDGSSGDEPLPRYPQIEEGFHKTLTLGDELDQTIPSQLERADRVRMVAAEVKALKP</sequence>
<dbReference type="AlphaFoldDB" id="A0A9P6CLL6"/>
<dbReference type="PANTHER" id="PTHR31749:SF3">
    <property type="entry name" value="KINETOCHORE-ASSOCIATED PROTEIN NSL1 HOMOLOG"/>
    <property type="match status" value="1"/>
</dbReference>
<dbReference type="GO" id="GO:0000070">
    <property type="term" value="P:mitotic sister chromatid segregation"/>
    <property type="evidence" value="ECO:0007669"/>
    <property type="project" value="InterPro"/>
</dbReference>
<dbReference type="GO" id="GO:0000444">
    <property type="term" value="C:MIS12/MIND type complex"/>
    <property type="evidence" value="ECO:0007669"/>
    <property type="project" value="TreeGrafter"/>
</dbReference>
<organism evidence="1 2">
    <name type="scientific">Collybia nuda</name>
    <dbReference type="NCBI Taxonomy" id="64659"/>
    <lineage>
        <taxon>Eukaryota</taxon>
        <taxon>Fungi</taxon>
        <taxon>Dikarya</taxon>
        <taxon>Basidiomycota</taxon>
        <taxon>Agaricomycotina</taxon>
        <taxon>Agaricomycetes</taxon>
        <taxon>Agaricomycetidae</taxon>
        <taxon>Agaricales</taxon>
        <taxon>Tricholomatineae</taxon>
        <taxon>Clitocybaceae</taxon>
        <taxon>Collybia</taxon>
    </lineage>
</organism>
<dbReference type="InterPro" id="IPR013950">
    <property type="entry name" value="Mis14/Nsl1"/>
</dbReference>
<keyword evidence="2" id="KW-1185">Reference proteome</keyword>
<protein>
    <submittedName>
        <fullName evidence="1">Uncharacterized protein</fullName>
    </submittedName>
</protein>
<gene>
    <name evidence="1" type="ORF">BDZ94DRAFT_221698</name>
</gene>
<dbReference type="OrthoDB" id="2135762at2759"/>
<dbReference type="Pfam" id="PF08641">
    <property type="entry name" value="Mis14"/>
    <property type="match status" value="1"/>
</dbReference>
<dbReference type="PANTHER" id="PTHR31749">
    <property type="entry name" value="KINETOCHORE-ASSOCIATED PROTEIN NSL1 HOMOLOG"/>
    <property type="match status" value="1"/>
</dbReference>
<name>A0A9P6CLL6_9AGAR</name>